<evidence type="ECO:0000259" key="5">
    <source>
        <dbReference type="PROSITE" id="PS51063"/>
    </source>
</evidence>
<proteinExistence type="predicted"/>
<dbReference type="InterPro" id="IPR012318">
    <property type="entry name" value="HTH_CRP"/>
</dbReference>
<dbReference type="Gene3D" id="1.10.10.10">
    <property type="entry name" value="Winged helix-like DNA-binding domain superfamily/Winged helix DNA-binding domain"/>
    <property type="match status" value="1"/>
</dbReference>
<keyword evidence="2" id="KW-0238">DNA-binding</keyword>
<dbReference type="RefSeq" id="WP_188961811.1">
    <property type="nucleotide sequence ID" value="NZ_BMOE01000004.1"/>
</dbReference>
<dbReference type="Pfam" id="PF13545">
    <property type="entry name" value="HTH_Crp_2"/>
    <property type="match status" value="1"/>
</dbReference>
<dbReference type="PANTHER" id="PTHR24567">
    <property type="entry name" value="CRP FAMILY TRANSCRIPTIONAL REGULATORY PROTEIN"/>
    <property type="match status" value="1"/>
</dbReference>
<sequence length="229" mass="25163">MLRLHDLSESVLFRDVSPEGVKMALEGSIELTYAPEDTIVRQDAPGEALYLLKSGVARVTRTSLGGRVRVLGDLYAPAVLGETAALGSSSRSATVTALEEVRAQVLYRDHLERVMSRHPRVLWNLARLLADRVTQLNDELIAAGISTEASMAQVLTQMYDRRVQAALPDPEVLPLTVTDLAQRLSSSRETAHRLLRRMQVRGLVGVQGGNVKVLDPEGLDNLLYQLAEE</sequence>
<accession>A0A917PDF2</accession>
<dbReference type="SUPFAM" id="SSF51206">
    <property type="entry name" value="cAMP-binding domain-like"/>
    <property type="match status" value="1"/>
</dbReference>
<evidence type="ECO:0000313" key="7">
    <source>
        <dbReference type="Proteomes" id="UP000635726"/>
    </source>
</evidence>
<dbReference type="InterPro" id="IPR018490">
    <property type="entry name" value="cNMP-bd_dom_sf"/>
</dbReference>
<dbReference type="GO" id="GO:0003700">
    <property type="term" value="F:DNA-binding transcription factor activity"/>
    <property type="evidence" value="ECO:0007669"/>
    <property type="project" value="TreeGrafter"/>
</dbReference>
<keyword evidence="3" id="KW-0804">Transcription</keyword>
<evidence type="ECO:0000256" key="1">
    <source>
        <dbReference type="ARBA" id="ARBA00023015"/>
    </source>
</evidence>
<reference evidence="6" key="2">
    <citation type="submission" date="2020-09" db="EMBL/GenBank/DDBJ databases">
        <authorList>
            <person name="Sun Q."/>
            <person name="Ohkuma M."/>
        </authorList>
    </citation>
    <scope>NUCLEOTIDE SEQUENCE</scope>
    <source>
        <strain evidence="6">JCM 14371</strain>
    </source>
</reference>
<dbReference type="CDD" id="cd00038">
    <property type="entry name" value="CAP_ED"/>
    <property type="match status" value="1"/>
</dbReference>
<evidence type="ECO:0000259" key="4">
    <source>
        <dbReference type="PROSITE" id="PS50042"/>
    </source>
</evidence>
<dbReference type="InterPro" id="IPR000595">
    <property type="entry name" value="cNMP-bd_dom"/>
</dbReference>
<dbReference type="Gene3D" id="2.60.120.10">
    <property type="entry name" value="Jelly Rolls"/>
    <property type="match status" value="1"/>
</dbReference>
<dbReference type="Pfam" id="PF00027">
    <property type="entry name" value="cNMP_binding"/>
    <property type="match status" value="1"/>
</dbReference>
<dbReference type="InterPro" id="IPR036390">
    <property type="entry name" value="WH_DNA-bd_sf"/>
</dbReference>
<organism evidence="6 7">
    <name type="scientific">Deinococcus aquiradiocola</name>
    <dbReference type="NCBI Taxonomy" id="393059"/>
    <lineage>
        <taxon>Bacteria</taxon>
        <taxon>Thermotogati</taxon>
        <taxon>Deinococcota</taxon>
        <taxon>Deinococci</taxon>
        <taxon>Deinococcales</taxon>
        <taxon>Deinococcaceae</taxon>
        <taxon>Deinococcus</taxon>
    </lineage>
</organism>
<reference evidence="6" key="1">
    <citation type="journal article" date="2014" name="Int. J. Syst. Evol. Microbiol.">
        <title>Complete genome sequence of Corynebacterium casei LMG S-19264T (=DSM 44701T), isolated from a smear-ripened cheese.</title>
        <authorList>
            <consortium name="US DOE Joint Genome Institute (JGI-PGF)"/>
            <person name="Walter F."/>
            <person name="Albersmeier A."/>
            <person name="Kalinowski J."/>
            <person name="Ruckert C."/>
        </authorList>
    </citation>
    <scope>NUCLEOTIDE SEQUENCE</scope>
    <source>
        <strain evidence="6">JCM 14371</strain>
    </source>
</reference>
<dbReference type="InterPro" id="IPR036388">
    <property type="entry name" value="WH-like_DNA-bd_sf"/>
</dbReference>
<comment type="caution">
    <text evidence="6">The sequence shown here is derived from an EMBL/GenBank/DDBJ whole genome shotgun (WGS) entry which is preliminary data.</text>
</comment>
<gene>
    <name evidence="6" type="ORF">GCM10008939_14880</name>
</gene>
<dbReference type="GO" id="GO:0003677">
    <property type="term" value="F:DNA binding"/>
    <property type="evidence" value="ECO:0007669"/>
    <property type="project" value="UniProtKB-KW"/>
</dbReference>
<dbReference type="InterPro" id="IPR014710">
    <property type="entry name" value="RmlC-like_jellyroll"/>
</dbReference>
<dbReference type="EMBL" id="BMOE01000004">
    <property type="protein sequence ID" value="GGJ71543.1"/>
    <property type="molecule type" value="Genomic_DNA"/>
</dbReference>
<feature type="domain" description="Cyclic nucleotide-binding" evidence="4">
    <location>
        <begin position="12"/>
        <end position="115"/>
    </location>
</feature>
<dbReference type="SMART" id="SM00419">
    <property type="entry name" value="HTH_CRP"/>
    <property type="match status" value="1"/>
</dbReference>
<dbReference type="PANTHER" id="PTHR24567:SF74">
    <property type="entry name" value="HTH-TYPE TRANSCRIPTIONAL REGULATOR ARCR"/>
    <property type="match status" value="1"/>
</dbReference>
<dbReference type="AlphaFoldDB" id="A0A917PDF2"/>
<dbReference type="GO" id="GO:0005829">
    <property type="term" value="C:cytosol"/>
    <property type="evidence" value="ECO:0007669"/>
    <property type="project" value="TreeGrafter"/>
</dbReference>
<evidence type="ECO:0000256" key="3">
    <source>
        <dbReference type="ARBA" id="ARBA00023163"/>
    </source>
</evidence>
<protein>
    <recommendedName>
        <fullName evidence="8">Crp/Fnr family transcriptional regulator</fullName>
    </recommendedName>
</protein>
<dbReference type="SUPFAM" id="SSF46785">
    <property type="entry name" value="Winged helix' DNA-binding domain"/>
    <property type="match status" value="1"/>
</dbReference>
<dbReference type="PROSITE" id="PS51063">
    <property type="entry name" value="HTH_CRP_2"/>
    <property type="match status" value="1"/>
</dbReference>
<name>A0A917PDF2_9DEIO</name>
<dbReference type="SMART" id="SM00100">
    <property type="entry name" value="cNMP"/>
    <property type="match status" value="1"/>
</dbReference>
<evidence type="ECO:0000256" key="2">
    <source>
        <dbReference type="ARBA" id="ARBA00023125"/>
    </source>
</evidence>
<keyword evidence="7" id="KW-1185">Reference proteome</keyword>
<evidence type="ECO:0008006" key="8">
    <source>
        <dbReference type="Google" id="ProtNLM"/>
    </source>
</evidence>
<dbReference type="Proteomes" id="UP000635726">
    <property type="component" value="Unassembled WGS sequence"/>
</dbReference>
<feature type="domain" description="HTH crp-type" evidence="5">
    <location>
        <begin position="145"/>
        <end position="217"/>
    </location>
</feature>
<dbReference type="InterPro" id="IPR050397">
    <property type="entry name" value="Env_Response_Regulators"/>
</dbReference>
<evidence type="ECO:0000313" key="6">
    <source>
        <dbReference type="EMBL" id="GGJ71543.1"/>
    </source>
</evidence>
<keyword evidence="1" id="KW-0805">Transcription regulation</keyword>
<dbReference type="PROSITE" id="PS50042">
    <property type="entry name" value="CNMP_BINDING_3"/>
    <property type="match status" value="1"/>
</dbReference>